<protein>
    <submittedName>
        <fullName evidence="2">Tryptophan synthase alpha chain</fullName>
    </submittedName>
</protein>
<evidence type="ECO:0000313" key="2">
    <source>
        <dbReference type="EMBL" id="AKU93931.1"/>
    </source>
</evidence>
<reference evidence="2 3" key="1">
    <citation type="submission" date="2015-08" db="EMBL/GenBank/DDBJ databases">
        <authorList>
            <person name="Babu N.S."/>
            <person name="Beckwith C.J."/>
            <person name="Beseler K.G."/>
            <person name="Brison A."/>
            <person name="Carone J.V."/>
            <person name="Caskin T.P."/>
            <person name="Diamond M."/>
            <person name="Durham M.E."/>
            <person name="Foxe J.M."/>
            <person name="Go M."/>
            <person name="Henderson B.A."/>
            <person name="Jones I.B."/>
            <person name="McGettigan J.A."/>
            <person name="Micheletti S.J."/>
            <person name="Nasrallah M.E."/>
            <person name="Ortiz D."/>
            <person name="Piller C.R."/>
            <person name="Privatt S.R."/>
            <person name="Schneider S.L."/>
            <person name="Sharp S."/>
            <person name="Smith T.C."/>
            <person name="Stanton J.D."/>
            <person name="Ullery H.E."/>
            <person name="Wilson R.J."/>
            <person name="Serrano M.G."/>
            <person name="Buck G."/>
            <person name="Lee V."/>
            <person name="Wang Y."/>
            <person name="Carvalho R."/>
            <person name="Voegtly L."/>
            <person name="Shi R."/>
            <person name="Duckworth R."/>
            <person name="Johnson A."/>
            <person name="Loviza R."/>
            <person name="Walstead R."/>
            <person name="Shah Z."/>
            <person name="Kiflezghi M."/>
            <person name="Wade K."/>
            <person name="Ball S.L."/>
            <person name="Bradley K.W."/>
            <person name="Asai D.J."/>
            <person name="Bowman C.A."/>
            <person name="Russell D.A."/>
            <person name="Pope W.H."/>
            <person name="Jacobs-Sera D."/>
            <person name="Hendrix R.W."/>
            <person name="Hatfull G.F."/>
        </authorList>
    </citation>
    <scope>NUCLEOTIDE SEQUENCE [LARGE SCALE GENOMIC DNA]</scope>
    <source>
        <strain evidence="2 3">DSM 27648</strain>
    </source>
</reference>
<name>A0A0K1PKL0_9BACT</name>
<dbReference type="KEGG" id="llu:AKJ09_00595"/>
<dbReference type="Proteomes" id="UP000064967">
    <property type="component" value="Chromosome"/>
</dbReference>
<dbReference type="EMBL" id="CP012333">
    <property type="protein sequence ID" value="AKU93931.1"/>
    <property type="molecule type" value="Genomic_DNA"/>
</dbReference>
<keyword evidence="3" id="KW-1185">Reference proteome</keyword>
<organism evidence="2 3">
    <name type="scientific">Labilithrix luteola</name>
    <dbReference type="NCBI Taxonomy" id="1391654"/>
    <lineage>
        <taxon>Bacteria</taxon>
        <taxon>Pseudomonadati</taxon>
        <taxon>Myxococcota</taxon>
        <taxon>Polyangia</taxon>
        <taxon>Polyangiales</taxon>
        <taxon>Labilitrichaceae</taxon>
        <taxon>Labilithrix</taxon>
    </lineage>
</organism>
<feature type="region of interest" description="Disordered" evidence="1">
    <location>
        <begin position="27"/>
        <end position="55"/>
    </location>
</feature>
<dbReference type="AlphaFoldDB" id="A0A0K1PKL0"/>
<proteinExistence type="predicted"/>
<accession>A0A0K1PKL0</accession>
<sequence length="395" mass="39860">MGGALAFTIAAYAGCANDNGSDIVATLDAGADSSPSGPTFVDPPKDDAGADADGSNETPPELFMCMGTECPTPYATCNKFSGLAFKCETNLLTDDQNCGECGNVCPTGFGGRLMTTHCVAGKCQRECEPDGEVTSADCNGNVDDGCEVHTSSDNQNCGACGVKCPDGVNCHGGKCGCPDGQTDCGLSCVNVSSDNFNCGACGIQCPRIAAPKQPHTQYTCVGGQCNQLTCASGWLDCDGDAADPAGNGCETNARSDANNCGACGKKCGAGQLCLPGDKGAPTCLCEANQTLCGVSPNFICADLQTSLANCGVCGHICPGGFNHGTSTCRKGYCGYECEAGWGDCDDDPANGCETNLMVNGGNCGTCGNRCDVAAGQPCIEGKCFMTACDGGTPVQ</sequence>
<evidence type="ECO:0000313" key="3">
    <source>
        <dbReference type="Proteomes" id="UP000064967"/>
    </source>
</evidence>
<gene>
    <name evidence="2" type="ORF">AKJ09_00595</name>
</gene>
<dbReference type="STRING" id="1391654.AKJ09_00595"/>
<evidence type="ECO:0000256" key="1">
    <source>
        <dbReference type="SAM" id="MobiDB-lite"/>
    </source>
</evidence>